<proteinExistence type="inferred from homology"/>
<evidence type="ECO:0000259" key="3">
    <source>
        <dbReference type="Pfam" id="PF03389"/>
    </source>
</evidence>
<dbReference type="EMBL" id="MTHB01000072">
    <property type="protein sequence ID" value="OXC78242.1"/>
    <property type="molecule type" value="Genomic_DNA"/>
</dbReference>
<dbReference type="AlphaFoldDB" id="A0A226X465"/>
<dbReference type="InterPro" id="IPR005053">
    <property type="entry name" value="MobA_MobL"/>
</dbReference>
<reference evidence="5" key="1">
    <citation type="submission" date="2017-01" db="EMBL/GenBank/DDBJ databases">
        <title>Genome Analysis of Deinococcus marmoris KOPRI26562.</title>
        <authorList>
            <person name="Kim J.H."/>
            <person name="Oh H.-M."/>
        </authorList>
    </citation>
    <scope>NUCLEOTIDE SEQUENCE [LARGE SCALE GENOMIC DNA]</scope>
    <source>
        <strain evidence="5">PAMC 26633</strain>
    </source>
</reference>
<comment type="caution">
    <text evidence="4">The sequence shown here is derived from an EMBL/GenBank/DDBJ whole genome shotgun (WGS) entry which is preliminary data.</text>
</comment>
<dbReference type="Proteomes" id="UP000214720">
    <property type="component" value="Unassembled WGS sequence"/>
</dbReference>
<sequence>MAREVEVALPAELSSEQRLVLTREFAQHLADRYGVAVDFAIHSPHGKTDVRNHMRTS</sequence>
<keyword evidence="2" id="KW-0184">Conjugation</keyword>
<evidence type="ECO:0000313" key="4">
    <source>
        <dbReference type="EMBL" id="OXC78242.1"/>
    </source>
</evidence>
<protein>
    <submittedName>
        <fullName evidence="4">Conjugal transfer protein traA</fullName>
    </submittedName>
</protein>
<feature type="domain" description="MobA/MobL protein" evidence="3">
    <location>
        <begin position="1"/>
        <end position="46"/>
    </location>
</feature>
<accession>A0A226X465</accession>
<evidence type="ECO:0000256" key="1">
    <source>
        <dbReference type="ARBA" id="ARBA00010873"/>
    </source>
</evidence>
<evidence type="ECO:0000313" key="5">
    <source>
        <dbReference type="Proteomes" id="UP000214720"/>
    </source>
</evidence>
<organism evidence="4 5">
    <name type="scientific">Caballeronia sordidicola</name>
    <name type="common">Burkholderia sordidicola</name>
    <dbReference type="NCBI Taxonomy" id="196367"/>
    <lineage>
        <taxon>Bacteria</taxon>
        <taxon>Pseudomonadati</taxon>
        <taxon>Pseudomonadota</taxon>
        <taxon>Betaproteobacteria</taxon>
        <taxon>Burkholderiales</taxon>
        <taxon>Burkholderiaceae</taxon>
        <taxon>Caballeronia</taxon>
    </lineage>
</organism>
<comment type="similarity">
    <text evidence="1">Belongs to the MobA/MobL family.</text>
</comment>
<dbReference type="Gene3D" id="3.30.930.30">
    <property type="match status" value="1"/>
</dbReference>
<gene>
    <name evidence="4" type="ORF">BSU04_12735</name>
</gene>
<evidence type="ECO:0000256" key="2">
    <source>
        <dbReference type="ARBA" id="ARBA00022971"/>
    </source>
</evidence>
<name>A0A226X465_CABSO</name>
<dbReference type="Pfam" id="PF03389">
    <property type="entry name" value="MobA_MobL"/>
    <property type="match status" value="1"/>
</dbReference>